<gene>
    <name evidence="2" type="ORF">SOO65_11760</name>
</gene>
<evidence type="ECO:0000313" key="3">
    <source>
        <dbReference type="Proteomes" id="UP001324634"/>
    </source>
</evidence>
<reference evidence="2 3" key="1">
    <citation type="submission" date="2023-11" db="EMBL/GenBank/DDBJ databases">
        <title>Peredibacter starrii A3.12.</title>
        <authorList>
            <person name="Mitchell R.J."/>
        </authorList>
    </citation>
    <scope>NUCLEOTIDE SEQUENCE [LARGE SCALE GENOMIC DNA]</scope>
    <source>
        <strain evidence="2 3">A3.12</strain>
    </source>
</reference>
<protein>
    <submittedName>
        <fullName evidence="2">Uncharacterized protein</fullName>
    </submittedName>
</protein>
<dbReference type="RefSeq" id="WP_321389929.1">
    <property type="nucleotide sequence ID" value="NZ_CP139487.1"/>
</dbReference>
<organism evidence="2 3">
    <name type="scientific">Peredibacter starrii</name>
    <dbReference type="NCBI Taxonomy" id="28202"/>
    <lineage>
        <taxon>Bacteria</taxon>
        <taxon>Pseudomonadati</taxon>
        <taxon>Bdellovibrionota</taxon>
        <taxon>Bacteriovoracia</taxon>
        <taxon>Bacteriovoracales</taxon>
        <taxon>Bacteriovoracaceae</taxon>
        <taxon>Peredibacter</taxon>
    </lineage>
</organism>
<dbReference type="Proteomes" id="UP001324634">
    <property type="component" value="Chromosome"/>
</dbReference>
<name>A0AAX4HJI9_9BACT</name>
<dbReference type="EMBL" id="CP139487">
    <property type="protein sequence ID" value="WPU63362.1"/>
    <property type="molecule type" value="Genomic_DNA"/>
</dbReference>
<feature type="chain" id="PRO_5043556445" evidence="1">
    <location>
        <begin position="18"/>
        <end position="116"/>
    </location>
</feature>
<evidence type="ECO:0000256" key="1">
    <source>
        <dbReference type="SAM" id="SignalP"/>
    </source>
</evidence>
<feature type="signal peptide" evidence="1">
    <location>
        <begin position="1"/>
        <end position="17"/>
    </location>
</feature>
<dbReference type="AlphaFoldDB" id="A0AAX4HJI9"/>
<evidence type="ECO:0000313" key="2">
    <source>
        <dbReference type="EMBL" id="WPU63362.1"/>
    </source>
</evidence>
<dbReference type="KEGG" id="psti:SOO65_11760"/>
<keyword evidence="1" id="KW-0732">Signal</keyword>
<keyword evidence="3" id="KW-1185">Reference proteome</keyword>
<sequence>MKKLTFLVMLLTFNLWAAEETFDPMEDLLSDKYEAGWHLIYDCKDGHWVCVSKPFYKECEEARAQGLAKQSVRLECAPIGAMPSKKACYQRVLFLTTHNHGHRFCINDKWKEKAYE</sequence>
<accession>A0AAX4HJI9</accession>
<proteinExistence type="predicted"/>